<sequence length="237" mass="28105">MFIYIEKIIQRALDDAKNTLKTLGIESDNDEAFTDIILVKFTDLQNEDCDTDKEKYPENVMYDTHEQGIINKNYLNDFGDFLNMKCKDYKTNTRSLVKCEVNNKIIKIKKSSLCWLLDGYKNKLSSDRLIRVRFQNSTKTTKQITVSLEKYYAIFYFEKWFIGRIIEVRPNHFFKVKFLQDSLDYLDWPKKEDVAVVDIKYIFFGPIDMIGSCPFQITQEVRHSICKEYKNLKRVGL</sequence>
<name>A0A9P0D0C5_9CUCU</name>
<accession>A0A9P0D0C5</accession>
<keyword evidence="2" id="KW-1185">Reference proteome</keyword>
<dbReference type="OrthoDB" id="6784245at2759"/>
<evidence type="ECO:0000313" key="1">
    <source>
        <dbReference type="EMBL" id="CAH1111599.1"/>
    </source>
</evidence>
<protein>
    <submittedName>
        <fullName evidence="1">Uncharacterized protein</fullName>
    </submittedName>
</protein>
<dbReference type="EMBL" id="OV651818">
    <property type="protein sequence ID" value="CAH1111599.1"/>
    <property type="molecule type" value="Genomic_DNA"/>
</dbReference>
<reference evidence="1" key="1">
    <citation type="submission" date="2022-01" db="EMBL/GenBank/DDBJ databases">
        <authorList>
            <person name="King R."/>
        </authorList>
    </citation>
    <scope>NUCLEOTIDE SEQUENCE</scope>
</reference>
<proteinExistence type="predicted"/>
<dbReference type="AlphaFoldDB" id="A0A9P0D0C5"/>
<gene>
    <name evidence="1" type="ORF">PSYICH_LOCUS12150</name>
</gene>
<evidence type="ECO:0000313" key="2">
    <source>
        <dbReference type="Proteomes" id="UP001153636"/>
    </source>
</evidence>
<dbReference type="Proteomes" id="UP001153636">
    <property type="component" value="Chromosome 6"/>
</dbReference>
<organism evidence="1 2">
    <name type="scientific">Psylliodes chrysocephalus</name>
    <dbReference type="NCBI Taxonomy" id="3402493"/>
    <lineage>
        <taxon>Eukaryota</taxon>
        <taxon>Metazoa</taxon>
        <taxon>Ecdysozoa</taxon>
        <taxon>Arthropoda</taxon>
        <taxon>Hexapoda</taxon>
        <taxon>Insecta</taxon>
        <taxon>Pterygota</taxon>
        <taxon>Neoptera</taxon>
        <taxon>Endopterygota</taxon>
        <taxon>Coleoptera</taxon>
        <taxon>Polyphaga</taxon>
        <taxon>Cucujiformia</taxon>
        <taxon>Chrysomeloidea</taxon>
        <taxon>Chrysomelidae</taxon>
        <taxon>Galerucinae</taxon>
        <taxon>Alticini</taxon>
        <taxon>Psylliodes</taxon>
    </lineage>
</organism>